<dbReference type="GO" id="GO:0005829">
    <property type="term" value="C:cytosol"/>
    <property type="evidence" value="ECO:0007669"/>
    <property type="project" value="TreeGrafter"/>
</dbReference>
<keyword evidence="9" id="KW-1185">Reference proteome</keyword>
<keyword evidence="1 6" id="KW-0597">Phosphoprotein</keyword>
<accession>A0A4V1R1V8</accession>
<evidence type="ECO:0000256" key="6">
    <source>
        <dbReference type="PROSITE-ProRule" id="PRU00169"/>
    </source>
</evidence>
<evidence type="ECO:0000256" key="2">
    <source>
        <dbReference type="ARBA" id="ARBA00023012"/>
    </source>
</evidence>
<evidence type="ECO:0000313" key="9">
    <source>
        <dbReference type="Proteomes" id="UP000292686"/>
    </source>
</evidence>
<evidence type="ECO:0000256" key="4">
    <source>
        <dbReference type="ARBA" id="ARBA00023125"/>
    </source>
</evidence>
<reference evidence="8 9" key="1">
    <citation type="submission" date="2019-01" db="EMBL/GenBank/DDBJ databases">
        <title>Agromyces.</title>
        <authorList>
            <person name="Li J."/>
        </authorList>
    </citation>
    <scope>NUCLEOTIDE SEQUENCE [LARGE SCALE GENOMIC DNA]</scope>
    <source>
        <strain evidence="8 9">DSM 23870</strain>
    </source>
</reference>
<evidence type="ECO:0000259" key="7">
    <source>
        <dbReference type="PROSITE" id="PS50110"/>
    </source>
</evidence>
<feature type="modified residue" description="4-aspartylphosphate" evidence="6">
    <location>
        <position position="77"/>
    </location>
</feature>
<dbReference type="EMBL" id="SDPM01000014">
    <property type="protein sequence ID" value="RXZ85006.1"/>
    <property type="molecule type" value="Genomic_DNA"/>
</dbReference>
<dbReference type="OrthoDB" id="3197131at2"/>
<evidence type="ECO:0000256" key="3">
    <source>
        <dbReference type="ARBA" id="ARBA00023015"/>
    </source>
</evidence>
<keyword evidence="5" id="KW-0804">Transcription</keyword>
<comment type="caution">
    <text evidence="8">The sequence shown here is derived from an EMBL/GenBank/DDBJ whole genome shotgun (WGS) entry which is preliminary data.</text>
</comment>
<feature type="domain" description="Response regulatory" evidence="7">
    <location>
        <begin position="27"/>
        <end position="144"/>
    </location>
</feature>
<dbReference type="PANTHER" id="PTHR48111:SF1">
    <property type="entry name" value="TWO-COMPONENT RESPONSE REGULATOR ORR33"/>
    <property type="match status" value="1"/>
</dbReference>
<dbReference type="PROSITE" id="PS50110">
    <property type="entry name" value="RESPONSE_REGULATORY"/>
    <property type="match status" value="1"/>
</dbReference>
<dbReference type="SMART" id="SM00448">
    <property type="entry name" value="REC"/>
    <property type="match status" value="1"/>
</dbReference>
<dbReference type="InterPro" id="IPR039420">
    <property type="entry name" value="WalR-like"/>
</dbReference>
<gene>
    <name evidence="8" type="ORF">ESP50_17370</name>
</gene>
<keyword evidence="4" id="KW-0238">DNA-binding</keyword>
<dbReference type="AlphaFoldDB" id="A0A4V1R1V8"/>
<sequence length="147" mass="15464">MHGSRSEAPRVDPRHPARRGGLVTAARVIIADDDPDIRGLLEIAARKAGLEIVSSHGDGASALASALANDPDLMLLDVAMPEMNGVDVARELRSARDDGRPRVLMVSASVDATSQAAGVAAGADDYVMKPFSLRVLVERLKSIVADE</sequence>
<dbReference type="Proteomes" id="UP000292686">
    <property type="component" value="Unassembled WGS sequence"/>
</dbReference>
<keyword evidence="2" id="KW-0902">Two-component regulatory system</keyword>
<dbReference type="InterPro" id="IPR001789">
    <property type="entry name" value="Sig_transdc_resp-reg_receiver"/>
</dbReference>
<dbReference type="Pfam" id="PF00072">
    <property type="entry name" value="Response_reg"/>
    <property type="match status" value="1"/>
</dbReference>
<organism evidence="8 9">
    <name type="scientific">Agromyces atrinae</name>
    <dbReference type="NCBI Taxonomy" id="592376"/>
    <lineage>
        <taxon>Bacteria</taxon>
        <taxon>Bacillati</taxon>
        <taxon>Actinomycetota</taxon>
        <taxon>Actinomycetes</taxon>
        <taxon>Micrococcales</taxon>
        <taxon>Microbacteriaceae</taxon>
        <taxon>Agromyces</taxon>
    </lineage>
</organism>
<dbReference type="Gene3D" id="3.40.50.2300">
    <property type="match status" value="1"/>
</dbReference>
<dbReference type="InterPro" id="IPR011006">
    <property type="entry name" value="CheY-like_superfamily"/>
</dbReference>
<dbReference type="GO" id="GO:0000976">
    <property type="term" value="F:transcription cis-regulatory region binding"/>
    <property type="evidence" value="ECO:0007669"/>
    <property type="project" value="TreeGrafter"/>
</dbReference>
<dbReference type="PANTHER" id="PTHR48111">
    <property type="entry name" value="REGULATOR OF RPOS"/>
    <property type="match status" value="1"/>
</dbReference>
<dbReference type="GO" id="GO:0000156">
    <property type="term" value="F:phosphorelay response regulator activity"/>
    <property type="evidence" value="ECO:0007669"/>
    <property type="project" value="TreeGrafter"/>
</dbReference>
<evidence type="ECO:0000256" key="5">
    <source>
        <dbReference type="ARBA" id="ARBA00023163"/>
    </source>
</evidence>
<keyword evidence="3" id="KW-0805">Transcription regulation</keyword>
<evidence type="ECO:0000256" key="1">
    <source>
        <dbReference type="ARBA" id="ARBA00022553"/>
    </source>
</evidence>
<dbReference type="GO" id="GO:0032993">
    <property type="term" value="C:protein-DNA complex"/>
    <property type="evidence" value="ECO:0007669"/>
    <property type="project" value="TreeGrafter"/>
</dbReference>
<proteinExistence type="predicted"/>
<protein>
    <submittedName>
        <fullName evidence="8">Response regulator</fullName>
    </submittedName>
</protein>
<name>A0A4V1R1V8_9MICO</name>
<evidence type="ECO:0000313" key="8">
    <source>
        <dbReference type="EMBL" id="RXZ85006.1"/>
    </source>
</evidence>
<dbReference type="SUPFAM" id="SSF52172">
    <property type="entry name" value="CheY-like"/>
    <property type="match status" value="1"/>
</dbReference>
<dbReference type="GO" id="GO:0006355">
    <property type="term" value="P:regulation of DNA-templated transcription"/>
    <property type="evidence" value="ECO:0007669"/>
    <property type="project" value="TreeGrafter"/>
</dbReference>